<dbReference type="OrthoDB" id="10439229at2759"/>
<protein>
    <submittedName>
        <fullName evidence="1">Uncharacterized protein</fullName>
    </submittedName>
</protein>
<dbReference type="EMBL" id="KZ293648">
    <property type="protein sequence ID" value="PBK98421.1"/>
    <property type="molecule type" value="Genomic_DNA"/>
</dbReference>
<name>A0A2H3DT72_ARMGA</name>
<sequence length="95" mass="10915">MYKILRESEARARVVERGSMLGESELCRNRASFLIPLLCVLIMRKNWYCNDDGHFVLRSLEAFPYSFHRQQAMYANDYAGPSTTAKDLGGHQQQG</sequence>
<dbReference type="InParanoid" id="A0A2H3DT72"/>
<gene>
    <name evidence="1" type="ORF">ARMGADRAFT_575779</name>
</gene>
<evidence type="ECO:0000313" key="2">
    <source>
        <dbReference type="Proteomes" id="UP000217790"/>
    </source>
</evidence>
<dbReference type="AlphaFoldDB" id="A0A2H3DT72"/>
<reference evidence="2" key="1">
    <citation type="journal article" date="2017" name="Nat. Ecol. Evol.">
        <title>Genome expansion and lineage-specific genetic innovations in the forest pathogenic fungi Armillaria.</title>
        <authorList>
            <person name="Sipos G."/>
            <person name="Prasanna A.N."/>
            <person name="Walter M.C."/>
            <person name="O'Connor E."/>
            <person name="Balint B."/>
            <person name="Krizsan K."/>
            <person name="Kiss B."/>
            <person name="Hess J."/>
            <person name="Varga T."/>
            <person name="Slot J."/>
            <person name="Riley R."/>
            <person name="Boka B."/>
            <person name="Rigling D."/>
            <person name="Barry K."/>
            <person name="Lee J."/>
            <person name="Mihaltcheva S."/>
            <person name="LaButti K."/>
            <person name="Lipzen A."/>
            <person name="Waldron R."/>
            <person name="Moloney N.M."/>
            <person name="Sperisen C."/>
            <person name="Kredics L."/>
            <person name="Vagvoelgyi C."/>
            <person name="Patrignani A."/>
            <person name="Fitzpatrick D."/>
            <person name="Nagy I."/>
            <person name="Doyle S."/>
            <person name="Anderson J.B."/>
            <person name="Grigoriev I.V."/>
            <person name="Gueldener U."/>
            <person name="Muensterkoetter M."/>
            <person name="Nagy L.G."/>
        </authorList>
    </citation>
    <scope>NUCLEOTIDE SEQUENCE [LARGE SCALE GENOMIC DNA]</scope>
    <source>
        <strain evidence="2">Ar21-2</strain>
    </source>
</reference>
<dbReference type="Proteomes" id="UP000217790">
    <property type="component" value="Unassembled WGS sequence"/>
</dbReference>
<accession>A0A2H3DT72</accession>
<organism evidence="1 2">
    <name type="scientific">Armillaria gallica</name>
    <name type="common">Bulbous honey fungus</name>
    <name type="synonym">Armillaria bulbosa</name>
    <dbReference type="NCBI Taxonomy" id="47427"/>
    <lineage>
        <taxon>Eukaryota</taxon>
        <taxon>Fungi</taxon>
        <taxon>Dikarya</taxon>
        <taxon>Basidiomycota</taxon>
        <taxon>Agaricomycotina</taxon>
        <taxon>Agaricomycetes</taxon>
        <taxon>Agaricomycetidae</taxon>
        <taxon>Agaricales</taxon>
        <taxon>Marasmiineae</taxon>
        <taxon>Physalacriaceae</taxon>
        <taxon>Armillaria</taxon>
    </lineage>
</organism>
<evidence type="ECO:0000313" key="1">
    <source>
        <dbReference type="EMBL" id="PBK98421.1"/>
    </source>
</evidence>
<keyword evidence="2" id="KW-1185">Reference proteome</keyword>
<proteinExistence type="predicted"/>